<keyword evidence="2 4" id="KW-0863">Zinc-finger</keyword>
<evidence type="ECO:0000313" key="8">
    <source>
        <dbReference type="Proteomes" id="UP001642483"/>
    </source>
</evidence>
<keyword evidence="8" id="KW-1185">Reference proteome</keyword>
<feature type="domain" description="RING-type" evidence="6">
    <location>
        <begin position="112"/>
        <end position="155"/>
    </location>
</feature>
<evidence type="ECO:0000259" key="6">
    <source>
        <dbReference type="PROSITE" id="PS50089"/>
    </source>
</evidence>
<dbReference type="EMBL" id="CAWYQH010000097">
    <property type="protein sequence ID" value="CAK8683629.1"/>
    <property type="molecule type" value="Genomic_DNA"/>
</dbReference>
<dbReference type="InterPro" id="IPR013083">
    <property type="entry name" value="Znf_RING/FYVE/PHD"/>
</dbReference>
<name>A0ABP0FYL0_CLALP</name>
<dbReference type="Gene3D" id="3.30.40.10">
    <property type="entry name" value="Zinc/RING finger domain, C3HC4 (zinc finger)"/>
    <property type="match status" value="1"/>
</dbReference>
<evidence type="ECO:0000313" key="7">
    <source>
        <dbReference type="EMBL" id="CAK8683629.1"/>
    </source>
</evidence>
<dbReference type="InterPro" id="IPR001841">
    <property type="entry name" value="Znf_RING"/>
</dbReference>
<gene>
    <name evidence="7" type="ORF">CVLEPA_LOCUS14682</name>
</gene>
<dbReference type="Pfam" id="PF13920">
    <property type="entry name" value="zf-C3HC4_3"/>
    <property type="match status" value="1"/>
</dbReference>
<dbReference type="PANTHER" id="PTHR12183:SF37">
    <property type="entry name" value="PROTEIN MDM4"/>
    <property type="match status" value="1"/>
</dbReference>
<evidence type="ECO:0000256" key="1">
    <source>
        <dbReference type="ARBA" id="ARBA00022723"/>
    </source>
</evidence>
<dbReference type="PANTHER" id="PTHR12183">
    <property type="entry name" value="MITOCHONDRIAL UBIQUITIN LIGASE ACTIVATOR OF NFKB 1"/>
    <property type="match status" value="1"/>
</dbReference>
<organism evidence="7 8">
    <name type="scientific">Clavelina lepadiformis</name>
    <name type="common">Light-bulb sea squirt</name>
    <name type="synonym">Ascidia lepadiformis</name>
    <dbReference type="NCBI Taxonomy" id="159417"/>
    <lineage>
        <taxon>Eukaryota</taxon>
        <taxon>Metazoa</taxon>
        <taxon>Chordata</taxon>
        <taxon>Tunicata</taxon>
        <taxon>Ascidiacea</taxon>
        <taxon>Aplousobranchia</taxon>
        <taxon>Clavelinidae</taxon>
        <taxon>Clavelina</taxon>
    </lineage>
</organism>
<feature type="region of interest" description="Disordered" evidence="5">
    <location>
        <begin position="39"/>
        <end position="60"/>
    </location>
</feature>
<dbReference type="InterPro" id="IPR051652">
    <property type="entry name" value="MDM2_MDM4_MUL1"/>
</dbReference>
<dbReference type="Proteomes" id="UP001642483">
    <property type="component" value="Unassembled WGS sequence"/>
</dbReference>
<evidence type="ECO:0000256" key="4">
    <source>
        <dbReference type="PROSITE-ProRule" id="PRU00175"/>
    </source>
</evidence>
<dbReference type="SUPFAM" id="SSF57850">
    <property type="entry name" value="RING/U-box"/>
    <property type="match status" value="1"/>
</dbReference>
<keyword evidence="3" id="KW-0862">Zinc</keyword>
<proteinExistence type="predicted"/>
<keyword evidence="1" id="KW-0479">Metal-binding</keyword>
<accession>A0ABP0FYL0</accession>
<evidence type="ECO:0000256" key="5">
    <source>
        <dbReference type="SAM" id="MobiDB-lite"/>
    </source>
</evidence>
<evidence type="ECO:0000256" key="3">
    <source>
        <dbReference type="ARBA" id="ARBA00022833"/>
    </source>
</evidence>
<dbReference type="PROSITE" id="PS50089">
    <property type="entry name" value="ZF_RING_2"/>
    <property type="match status" value="1"/>
</dbReference>
<comment type="caution">
    <text evidence="7">The sequence shown here is derived from an EMBL/GenBank/DDBJ whole genome shotgun (WGS) entry which is preliminary data.</text>
</comment>
<reference evidence="7 8" key="1">
    <citation type="submission" date="2024-02" db="EMBL/GenBank/DDBJ databases">
        <authorList>
            <person name="Daric V."/>
            <person name="Darras S."/>
        </authorList>
    </citation>
    <scope>NUCLEOTIDE SEQUENCE [LARGE SCALE GENOMIC DNA]</scope>
</reference>
<evidence type="ECO:0000256" key="2">
    <source>
        <dbReference type="ARBA" id="ARBA00022771"/>
    </source>
</evidence>
<protein>
    <recommendedName>
        <fullName evidence="6">RING-type domain-containing protein</fullName>
    </recommendedName>
</protein>
<sequence length="167" mass="18743">MDLLKNGLNVGFPFVDNATYDLLKTRVALNEGCYKTKHNTSPVNSSFQPQRQARNASQQQEIHFQEETQLLQDGRQQRRIKYQRNPVENDDVITSKVKSGSGQDSQTSIPVCVICWSNTANTAIKDCGHVCMCLSCSRQLRPCKVGGNKTCPLCRKNITGVIKLYYA</sequence>